<reference evidence="1 2" key="1">
    <citation type="submission" date="2016-10" db="EMBL/GenBank/DDBJ databases">
        <authorList>
            <person name="de Groot N.N."/>
        </authorList>
    </citation>
    <scope>NUCLEOTIDE SEQUENCE [LARGE SCALE GENOMIC DNA]</scope>
    <source>
        <strain evidence="1 2">DSM 46701</strain>
    </source>
</reference>
<gene>
    <name evidence="1" type="ORF">SAMN05444955_10860</name>
</gene>
<dbReference type="STRING" id="1173111.SAMN05444955_10860"/>
<dbReference type="GO" id="GO:0009234">
    <property type="term" value="P:menaquinone biosynthetic process"/>
    <property type="evidence" value="ECO:0007669"/>
    <property type="project" value="InterPro"/>
</dbReference>
<dbReference type="RefSeq" id="WP_089968429.1">
    <property type="nucleotide sequence ID" value="NZ_FOCQ01000008.1"/>
</dbReference>
<organism evidence="1 2">
    <name type="scientific">Lihuaxuella thermophila</name>
    <dbReference type="NCBI Taxonomy" id="1173111"/>
    <lineage>
        <taxon>Bacteria</taxon>
        <taxon>Bacillati</taxon>
        <taxon>Bacillota</taxon>
        <taxon>Bacilli</taxon>
        <taxon>Bacillales</taxon>
        <taxon>Thermoactinomycetaceae</taxon>
        <taxon>Lihuaxuella</taxon>
    </lineage>
</organism>
<dbReference type="Proteomes" id="UP000199695">
    <property type="component" value="Unassembled WGS sequence"/>
</dbReference>
<evidence type="ECO:0000313" key="2">
    <source>
        <dbReference type="Proteomes" id="UP000199695"/>
    </source>
</evidence>
<evidence type="ECO:0000313" key="1">
    <source>
        <dbReference type="EMBL" id="SEN27872.1"/>
    </source>
</evidence>
<keyword evidence="2" id="KW-1185">Reference proteome</keyword>
<accession>A0A1H8F865</accession>
<proteinExistence type="predicted"/>
<dbReference type="InterPro" id="IPR009920">
    <property type="entry name" value="HEPPP_synth_su1"/>
</dbReference>
<name>A0A1H8F865_9BACL</name>
<dbReference type="EMBL" id="FOCQ01000008">
    <property type="protein sequence ID" value="SEN27872.1"/>
    <property type="molecule type" value="Genomic_DNA"/>
</dbReference>
<sequence length="250" mass="28960">MTSIHTQFNEIIDHIDQLARHSYVEQTLGKPPVPVFFVRILYLLMRSCGVSDERIRVYCTAATLLQMGLDTHDLVSLEPVQSAEEKRRRQLHVLIGDYYSSLFYVILSKHREIDGIQCLAKATSTINETKMTHHREQMKAGWNLNVHALKRMQVISGGLLTALADFFHVGNQPENVWQKIIPGFILFDLLKRYSSILHPDGELGKWVEHTWNELNQAIPEIEQTDVREELTEILNRQLPYLNGFSRVKER</sequence>
<dbReference type="Pfam" id="PF07307">
    <property type="entry name" value="HEPPP_synt_1"/>
    <property type="match status" value="1"/>
</dbReference>
<protein>
    <submittedName>
        <fullName evidence="1">Heptaprenyl diphosphate synthase (HEPPP synthase) subunit 1</fullName>
    </submittedName>
</protein>
<dbReference type="OrthoDB" id="2417886at2"/>
<dbReference type="Gene3D" id="1.20.120.1450">
    <property type="match status" value="1"/>
</dbReference>
<dbReference type="AlphaFoldDB" id="A0A1H8F865"/>